<protein>
    <recommendedName>
        <fullName evidence="1">Bacteriophage T5 Orf172 DNA-binding domain-containing protein</fullName>
    </recommendedName>
</protein>
<sequence>MSREKVLETSGIVSECSSRVAKSGSHAHGFEVRGKKYSFFIDDPLHPLIDGDMVRFSYQTRTLRGRYKRQYHVADLATLVIDAPAVAGDSSRETRATSDAGTIYIASNADMPGLLKIGYTMRDPGTRIAELSAVTGVPNPFRLEWTMPVERSAKEIEGLVHSNLRSKRAGKEFFRLSLQAAQEACRTAYLAVHPEGAKRLDEGLAERAAEMARARETRDARLLAWNAEQDENKRLKAWRQSKDGRWRLQESTHWLIEDFDPSMGRGQAPFHLRLIGRRNPDFLEMQISFGSEWVIRGDHREQLSQWRISAFGWRHGEPCSEEPLRADTWPEALKKAMAFAAHHPATNRRVTVVVPNANLRHPQRDAGSVTPVAPELITEALDQMELVPEAENGARAPDDWQ</sequence>
<dbReference type="Proteomes" id="UP000474957">
    <property type="component" value="Unassembled WGS sequence"/>
</dbReference>
<dbReference type="RefSeq" id="WP_154449290.1">
    <property type="nucleotide sequence ID" value="NZ_WIND01000027.1"/>
</dbReference>
<gene>
    <name evidence="2" type="ORF">GE300_20010</name>
</gene>
<evidence type="ECO:0000313" key="2">
    <source>
        <dbReference type="EMBL" id="MSU91863.1"/>
    </source>
</evidence>
<proteinExistence type="predicted"/>
<evidence type="ECO:0000259" key="1">
    <source>
        <dbReference type="SMART" id="SM00974"/>
    </source>
</evidence>
<reference evidence="2 3" key="1">
    <citation type="submission" date="2019-10" db="EMBL/GenBank/DDBJ databases">
        <title>Cognatihalovulum marinum gen. nov. sp. nov., a new member of the family Rhodobacteraceae isolated from deep seawater of the Northwest Indian Ocean.</title>
        <authorList>
            <person name="Ruan C."/>
            <person name="Wang J."/>
            <person name="Zheng X."/>
            <person name="Song L."/>
            <person name="Zhu Y."/>
            <person name="Huang Y."/>
            <person name="Lu Z."/>
            <person name="Du W."/>
            <person name="Huang L."/>
            <person name="Dai X."/>
        </authorList>
    </citation>
    <scope>NUCLEOTIDE SEQUENCE [LARGE SCALE GENOMIC DNA]</scope>
    <source>
        <strain evidence="2 3">2CG4</strain>
    </source>
</reference>
<comment type="caution">
    <text evidence="2">The sequence shown here is derived from an EMBL/GenBank/DDBJ whole genome shotgun (WGS) entry which is preliminary data.</text>
</comment>
<evidence type="ECO:0000313" key="3">
    <source>
        <dbReference type="Proteomes" id="UP000474957"/>
    </source>
</evidence>
<dbReference type="InterPro" id="IPR018306">
    <property type="entry name" value="Phage_T5_Orf172_DNA-bd"/>
</dbReference>
<feature type="domain" description="Bacteriophage T5 Orf172 DNA-binding" evidence="1">
    <location>
        <begin position="109"/>
        <end position="188"/>
    </location>
</feature>
<name>A0A6L5Z5P7_9RHOB</name>
<dbReference type="Pfam" id="PF10544">
    <property type="entry name" value="T5orf172"/>
    <property type="match status" value="1"/>
</dbReference>
<dbReference type="SMART" id="SM00974">
    <property type="entry name" value="T5orf172"/>
    <property type="match status" value="1"/>
</dbReference>
<accession>A0A6L5Z5P7</accession>
<organism evidence="2 3">
    <name type="scientific">Halovulum marinum</name>
    <dbReference type="NCBI Taxonomy" id="2662447"/>
    <lineage>
        <taxon>Bacteria</taxon>
        <taxon>Pseudomonadati</taxon>
        <taxon>Pseudomonadota</taxon>
        <taxon>Alphaproteobacteria</taxon>
        <taxon>Rhodobacterales</taxon>
        <taxon>Paracoccaceae</taxon>
        <taxon>Halovulum</taxon>
    </lineage>
</organism>
<keyword evidence="3" id="KW-1185">Reference proteome</keyword>
<dbReference type="EMBL" id="WIND01000027">
    <property type="protein sequence ID" value="MSU91863.1"/>
    <property type="molecule type" value="Genomic_DNA"/>
</dbReference>
<dbReference type="AlphaFoldDB" id="A0A6L5Z5P7"/>